<protein>
    <submittedName>
        <fullName evidence="2">Uncharacterized protein</fullName>
    </submittedName>
</protein>
<dbReference type="STRING" id="1497020.DO97_18740"/>
<sequence length="241" mass="26436">MRRLANPLNYPLAVLAGMIVFAGGVRMVKLPSWLMLPVAGAIAIAGATLLKSRQPPVLELDNPALEQELYLACQQAQDLANKAETLRSEATKLLTHAAQVELLGTVQYACDRTRELPQKLQDLTRRLQGADSLLSLEDLQQQLATVQVKLETSSGVSRDHFLQLATSLQRNIDLARQGEDARQAQVVSLSTLIQDAAGTLQALQNKLRTADLSDTSQTLELRALSDQFNFVQENVDLLVSR</sequence>
<feature type="transmembrane region" description="Helical" evidence="1">
    <location>
        <begin position="7"/>
        <end position="27"/>
    </location>
</feature>
<accession>A0A098TNU1</accession>
<keyword evidence="1" id="KW-0472">Membrane</keyword>
<reference evidence="2 3" key="1">
    <citation type="journal article" date="2014" name="Mol. Ecol.">
        <title>Evolution of Synechococcus.</title>
        <authorList>
            <person name="Dvorak P."/>
            <person name="Casamatta D."/>
            <person name="Hasler P."/>
            <person name="Poulickova A."/>
            <person name="Ondrej V."/>
            <person name="Sanges R."/>
        </authorList>
    </citation>
    <scope>NUCLEOTIDE SEQUENCE [LARGE SCALE GENOMIC DNA]</scope>
    <source>
        <strain evidence="2 3">CAUP A 1101</strain>
    </source>
</reference>
<evidence type="ECO:0000313" key="3">
    <source>
        <dbReference type="Proteomes" id="UP000030170"/>
    </source>
</evidence>
<comment type="caution">
    <text evidence="2">The sequence shown here is derived from an EMBL/GenBank/DDBJ whole genome shotgun (WGS) entry which is preliminary data.</text>
</comment>
<organism evidence="2 3">
    <name type="scientific">Neosynechococcus sphagnicola sy1</name>
    <dbReference type="NCBI Taxonomy" id="1497020"/>
    <lineage>
        <taxon>Bacteria</taxon>
        <taxon>Bacillati</taxon>
        <taxon>Cyanobacteriota</taxon>
        <taxon>Cyanophyceae</taxon>
        <taxon>Neosynechococcales</taxon>
        <taxon>Neosynechococcaceae</taxon>
        <taxon>Neosynechococcus</taxon>
    </lineage>
</organism>
<evidence type="ECO:0000256" key="1">
    <source>
        <dbReference type="SAM" id="Phobius"/>
    </source>
</evidence>
<evidence type="ECO:0000313" key="2">
    <source>
        <dbReference type="EMBL" id="KGF73537.1"/>
    </source>
</evidence>
<name>A0A098TNU1_9CYAN</name>
<keyword evidence="3" id="KW-1185">Reference proteome</keyword>
<keyword evidence="1" id="KW-0812">Transmembrane</keyword>
<keyword evidence="1" id="KW-1133">Transmembrane helix</keyword>
<gene>
    <name evidence="2" type="ORF">DO97_18740</name>
</gene>
<dbReference type="OrthoDB" id="483551at2"/>
<dbReference type="EMBL" id="JJML01000007">
    <property type="protein sequence ID" value="KGF73537.1"/>
    <property type="molecule type" value="Genomic_DNA"/>
</dbReference>
<dbReference type="Proteomes" id="UP000030170">
    <property type="component" value="Unassembled WGS sequence"/>
</dbReference>
<proteinExistence type="predicted"/>
<dbReference type="AlphaFoldDB" id="A0A098TNU1"/>